<dbReference type="GO" id="GO:0016879">
    <property type="term" value="F:ligase activity, forming carbon-nitrogen bonds"/>
    <property type="evidence" value="ECO:0007669"/>
    <property type="project" value="TreeGrafter"/>
</dbReference>
<feature type="compositionally biased region" description="Basic residues" evidence="2">
    <location>
        <begin position="347"/>
        <end position="356"/>
    </location>
</feature>
<name>A0A1H9TN71_9BACI</name>
<dbReference type="Pfam" id="PF14398">
    <property type="entry name" value="ATPgrasp_YheCD"/>
    <property type="match status" value="1"/>
</dbReference>
<reference evidence="5" key="1">
    <citation type="submission" date="2016-10" db="EMBL/GenBank/DDBJ databases">
        <authorList>
            <person name="de Groot N.N."/>
        </authorList>
    </citation>
    <scope>NUCLEOTIDE SEQUENCE [LARGE SCALE GENOMIC DNA]</scope>
    <source>
        <strain evidence="5">10nlg</strain>
    </source>
</reference>
<keyword evidence="4" id="KW-0436">Ligase</keyword>
<protein>
    <submittedName>
        <fullName evidence="4">UDP-N-acetylmuramoyl-tripeptide--D-alanyl-D-alanine ligase</fullName>
    </submittedName>
</protein>
<organism evidence="4 5">
    <name type="scientific">Salisediminibacterium halotolerans</name>
    <dbReference type="NCBI Taxonomy" id="517425"/>
    <lineage>
        <taxon>Bacteria</taxon>
        <taxon>Bacillati</taxon>
        <taxon>Bacillota</taxon>
        <taxon>Bacilli</taxon>
        <taxon>Bacillales</taxon>
        <taxon>Bacillaceae</taxon>
        <taxon>Salisediminibacterium</taxon>
    </lineage>
</organism>
<dbReference type="AlphaFoldDB" id="A0A1H9TN71"/>
<keyword evidence="5" id="KW-1185">Reference proteome</keyword>
<dbReference type="RefSeq" id="WP_093072795.1">
    <property type="nucleotide sequence ID" value="NZ_FOGV01000010.1"/>
</dbReference>
<dbReference type="InterPro" id="IPR011761">
    <property type="entry name" value="ATP-grasp"/>
</dbReference>
<dbReference type="PROSITE" id="PS50975">
    <property type="entry name" value="ATP_GRASP"/>
    <property type="match status" value="1"/>
</dbReference>
<accession>A0A1H9TN71</accession>
<keyword evidence="1" id="KW-0067">ATP-binding</keyword>
<dbReference type="SUPFAM" id="SSF56059">
    <property type="entry name" value="Glutathione synthetase ATP-binding domain-like"/>
    <property type="match status" value="1"/>
</dbReference>
<comment type="caution">
    <text evidence="4">The sequence shown here is derived from an EMBL/GenBank/DDBJ whole genome shotgun (WGS) entry which is preliminary data.</text>
</comment>
<evidence type="ECO:0000259" key="3">
    <source>
        <dbReference type="PROSITE" id="PS50975"/>
    </source>
</evidence>
<dbReference type="STRING" id="1464123.SAMN05444126_11095"/>
<dbReference type="OrthoDB" id="7869153at2"/>
<keyword evidence="1" id="KW-0547">Nucleotide-binding</keyword>
<dbReference type="PANTHER" id="PTHR21621:SF0">
    <property type="entry name" value="BETA-CITRYLGLUTAMATE SYNTHASE B-RELATED"/>
    <property type="match status" value="1"/>
</dbReference>
<dbReference type="GO" id="GO:0005737">
    <property type="term" value="C:cytoplasm"/>
    <property type="evidence" value="ECO:0007669"/>
    <property type="project" value="TreeGrafter"/>
</dbReference>
<evidence type="ECO:0000256" key="1">
    <source>
        <dbReference type="PROSITE-ProRule" id="PRU00409"/>
    </source>
</evidence>
<feature type="domain" description="ATP-grasp" evidence="3">
    <location>
        <begin position="106"/>
        <end position="332"/>
    </location>
</feature>
<gene>
    <name evidence="4" type="ORF">SAMN05444126_11095</name>
</gene>
<dbReference type="Gene3D" id="3.30.470.20">
    <property type="entry name" value="ATP-grasp fold, B domain"/>
    <property type="match status" value="1"/>
</dbReference>
<evidence type="ECO:0000313" key="4">
    <source>
        <dbReference type="EMBL" id="SER98605.1"/>
    </source>
</evidence>
<dbReference type="GO" id="GO:0046872">
    <property type="term" value="F:metal ion binding"/>
    <property type="evidence" value="ECO:0007669"/>
    <property type="project" value="InterPro"/>
</dbReference>
<dbReference type="InterPro" id="IPR026838">
    <property type="entry name" value="YheC/D"/>
</dbReference>
<dbReference type="EMBL" id="FOGV01000010">
    <property type="protein sequence ID" value="SER98605.1"/>
    <property type="molecule type" value="Genomic_DNA"/>
</dbReference>
<evidence type="ECO:0000313" key="5">
    <source>
        <dbReference type="Proteomes" id="UP000199318"/>
    </source>
</evidence>
<dbReference type="Proteomes" id="UP000199318">
    <property type="component" value="Unassembled WGS sequence"/>
</dbReference>
<proteinExistence type="predicted"/>
<sequence length="371" mass="42716">MRVGMLRRRNEPTKIARASALACQLYDVEFFYFRPKDVDVTKKIIVGLFPVKNGWVKRETPYPDVVDNSLPTAEAKEVHQELEKYCYLTTHRLGSKDELYQLMETDGGFDELLIPYRHVQSLGDLDEFIDHYVEVILKPAKGSQGNRIFQVRYEDGNYKLETDKTSEFLAEEEMRKRVQETFKERKYLIQPLIRSKTREGHPYDIRMHVRRGKDGEWQVINLLPRIGMSNAITSNVNQGGGISQIDPFLANVFGDEAERVKEKLVEISTTFPDKLQKHFSFEIDALGIDIGLDETGKPWFFEVNTSPGPKFYESEIGEAKAQHYEYIIKTKLEKSTPAAADPGTAKPKPRTLARRIKNRLKKRANKLVAAK</sequence>
<dbReference type="PANTHER" id="PTHR21621">
    <property type="entry name" value="RIBOSOMAL PROTEIN S6 MODIFICATION PROTEIN"/>
    <property type="match status" value="1"/>
</dbReference>
<feature type="region of interest" description="Disordered" evidence="2">
    <location>
        <begin position="336"/>
        <end position="356"/>
    </location>
</feature>
<dbReference type="GO" id="GO:0005524">
    <property type="term" value="F:ATP binding"/>
    <property type="evidence" value="ECO:0007669"/>
    <property type="project" value="UniProtKB-UniRule"/>
</dbReference>
<evidence type="ECO:0000256" key="2">
    <source>
        <dbReference type="SAM" id="MobiDB-lite"/>
    </source>
</evidence>